<dbReference type="InterPro" id="IPR052019">
    <property type="entry name" value="F420H2_bilvrd_red/Heme_oxyg"/>
</dbReference>
<proteinExistence type="predicted"/>
<name>A0A1Q8CG29_9PSEU</name>
<feature type="domain" description="Pyridoxamine 5'-phosphate oxidase N-terminal" evidence="2">
    <location>
        <begin position="11"/>
        <end position="131"/>
    </location>
</feature>
<dbReference type="InterPro" id="IPR012349">
    <property type="entry name" value="Split_barrel_FMN-bd"/>
</dbReference>
<evidence type="ECO:0000256" key="1">
    <source>
        <dbReference type="ARBA" id="ARBA00023002"/>
    </source>
</evidence>
<dbReference type="InterPro" id="IPR011576">
    <property type="entry name" value="Pyridox_Oxase_N"/>
</dbReference>
<gene>
    <name evidence="3" type="ORF">BU204_28260</name>
</gene>
<evidence type="ECO:0000313" key="4">
    <source>
        <dbReference type="Proteomes" id="UP000185596"/>
    </source>
</evidence>
<sequence>MSRRTQIRMTPEEVTAFLAEGRVASVATIGPNGRPHVVPLWYVPRGSTLVTWTYGSSQKAKNLRRLAQATVLVEDGESYEELRGVSMECDVELVEDGEQVALIGTELMRRYGGNQEVATAATQFVRLQAPKRVGLVYTPTDVVSWDHRKLGGTY</sequence>
<dbReference type="STRING" id="1912961.BU204_28260"/>
<dbReference type="Gene3D" id="2.30.110.10">
    <property type="entry name" value="Electron Transport, Fmn-binding Protein, Chain A"/>
    <property type="match status" value="1"/>
</dbReference>
<comment type="caution">
    <text evidence="3">The sequence shown here is derived from an EMBL/GenBank/DDBJ whole genome shotgun (WGS) entry which is preliminary data.</text>
</comment>
<dbReference type="AlphaFoldDB" id="A0A1Q8CG29"/>
<evidence type="ECO:0000313" key="3">
    <source>
        <dbReference type="EMBL" id="OLF13270.1"/>
    </source>
</evidence>
<keyword evidence="1" id="KW-0560">Oxidoreductase</keyword>
<organism evidence="3 4">
    <name type="scientific">Actinophytocola xanthii</name>
    <dbReference type="NCBI Taxonomy" id="1912961"/>
    <lineage>
        <taxon>Bacteria</taxon>
        <taxon>Bacillati</taxon>
        <taxon>Actinomycetota</taxon>
        <taxon>Actinomycetes</taxon>
        <taxon>Pseudonocardiales</taxon>
        <taxon>Pseudonocardiaceae</taxon>
    </lineage>
</organism>
<evidence type="ECO:0000259" key="2">
    <source>
        <dbReference type="Pfam" id="PF01243"/>
    </source>
</evidence>
<dbReference type="Pfam" id="PF01243">
    <property type="entry name" value="PNPOx_N"/>
    <property type="match status" value="1"/>
</dbReference>
<keyword evidence="4" id="KW-1185">Reference proteome</keyword>
<dbReference type="GO" id="GO:0016627">
    <property type="term" value="F:oxidoreductase activity, acting on the CH-CH group of donors"/>
    <property type="evidence" value="ECO:0007669"/>
    <property type="project" value="TreeGrafter"/>
</dbReference>
<dbReference type="Proteomes" id="UP000185596">
    <property type="component" value="Unassembled WGS sequence"/>
</dbReference>
<accession>A0A1Q8CG29</accession>
<dbReference type="EMBL" id="MSIE01000058">
    <property type="protein sequence ID" value="OLF13270.1"/>
    <property type="molecule type" value="Genomic_DNA"/>
</dbReference>
<dbReference type="PANTHER" id="PTHR35176">
    <property type="entry name" value="HEME OXYGENASE HI_0854-RELATED"/>
    <property type="match status" value="1"/>
</dbReference>
<dbReference type="GO" id="GO:0070967">
    <property type="term" value="F:coenzyme F420 binding"/>
    <property type="evidence" value="ECO:0007669"/>
    <property type="project" value="TreeGrafter"/>
</dbReference>
<dbReference type="PANTHER" id="PTHR35176:SF6">
    <property type="entry name" value="HEME OXYGENASE HI_0854-RELATED"/>
    <property type="match status" value="1"/>
</dbReference>
<dbReference type="GO" id="GO:0005829">
    <property type="term" value="C:cytosol"/>
    <property type="evidence" value="ECO:0007669"/>
    <property type="project" value="TreeGrafter"/>
</dbReference>
<dbReference type="RefSeq" id="WP_075128806.1">
    <property type="nucleotide sequence ID" value="NZ_MSIE01000058.1"/>
</dbReference>
<reference evidence="3 4" key="1">
    <citation type="submission" date="2016-12" db="EMBL/GenBank/DDBJ databases">
        <title>The draft genome sequence of Actinophytocola sp. 11-183.</title>
        <authorList>
            <person name="Wang W."/>
            <person name="Yuan L."/>
        </authorList>
    </citation>
    <scope>NUCLEOTIDE SEQUENCE [LARGE SCALE GENOMIC DNA]</scope>
    <source>
        <strain evidence="3 4">11-183</strain>
    </source>
</reference>
<protein>
    <submittedName>
        <fullName evidence="3">Pyridoxamine 5'-phosphate oxidase</fullName>
    </submittedName>
</protein>
<dbReference type="OrthoDB" id="158738at2"/>
<dbReference type="SUPFAM" id="SSF50475">
    <property type="entry name" value="FMN-binding split barrel"/>
    <property type="match status" value="1"/>
</dbReference>